<dbReference type="InterPro" id="IPR000719">
    <property type="entry name" value="Prot_kinase_dom"/>
</dbReference>
<evidence type="ECO:0000256" key="1">
    <source>
        <dbReference type="ARBA" id="ARBA00022679"/>
    </source>
</evidence>
<feature type="region of interest" description="Disordered" evidence="5">
    <location>
        <begin position="302"/>
        <end position="398"/>
    </location>
</feature>
<dbReference type="EMBL" id="FRBK01000016">
    <property type="protein sequence ID" value="SHM91143.1"/>
    <property type="molecule type" value="Genomic_DNA"/>
</dbReference>
<dbReference type="InterPro" id="IPR008271">
    <property type="entry name" value="Ser/Thr_kinase_AS"/>
</dbReference>
<feature type="compositionally biased region" description="Pro residues" evidence="5">
    <location>
        <begin position="466"/>
        <end position="485"/>
    </location>
</feature>
<keyword evidence="4" id="KW-0067">ATP-binding</keyword>
<dbReference type="GO" id="GO:0005524">
    <property type="term" value="F:ATP binding"/>
    <property type="evidence" value="ECO:0007669"/>
    <property type="project" value="UniProtKB-KW"/>
</dbReference>
<dbReference type="PROSITE" id="PS00108">
    <property type="entry name" value="PROTEIN_KINASE_ST"/>
    <property type="match status" value="1"/>
</dbReference>
<dbReference type="SUPFAM" id="SSF56112">
    <property type="entry name" value="Protein kinase-like (PK-like)"/>
    <property type="match status" value="1"/>
</dbReference>
<evidence type="ECO:0000313" key="7">
    <source>
        <dbReference type="EMBL" id="SHM91143.1"/>
    </source>
</evidence>
<evidence type="ECO:0000256" key="4">
    <source>
        <dbReference type="ARBA" id="ARBA00022840"/>
    </source>
</evidence>
<dbReference type="PROSITE" id="PS50011">
    <property type="entry name" value="PROTEIN_KINASE_DOM"/>
    <property type="match status" value="1"/>
</dbReference>
<evidence type="ECO:0000256" key="2">
    <source>
        <dbReference type="ARBA" id="ARBA00022741"/>
    </source>
</evidence>
<dbReference type="InterPro" id="IPR011009">
    <property type="entry name" value="Kinase-like_dom_sf"/>
</dbReference>
<name>A0A9X8QXT4_9ACTN</name>
<keyword evidence="3 7" id="KW-0418">Kinase</keyword>
<dbReference type="Gene3D" id="1.10.510.10">
    <property type="entry name" value="Transferase(Phosphotransferase) domain 1"/>
    <property type="match status" value="1"/>
</dbReference>
<accession>A0A9X8QXT4</accession>
<dbReference type="Pfam" id="PF00069">
    <property type="entry name" value="Pkinase"/>
    <property type="match status" value="1"/>
</dbReference>
<sequence length="652" mass="68017">MTDTGIRALGGDDPRRIGAYDLLGRLAPGGMGRVYVARSTKDGALVAVKTLLAEGAISDTDRRRFAREVKLARRIDSAHTARVLDADAHAERPWMAIEYIPAPSLAELVRSAGKLPAHAVHWVAAGVAQALVTLHEAQIIHRDVKPQNVLLPQDGPRLIDFGISHANDMTRTQLTLGTIAFTSPEQARAEHSTRASDVYSLGATLFHTAVGRPPYPDTSDTIRLLTLVQRGELDLKGLPKELGALIRPCLAADPKDRPEPAEVLRRALAELDGFPTQQRGAGWLPPRWTSLIGEYEAQGRALGKSGGAEAPTADMRTRKVPPPKPTRVYTEDRKRADGAPRRPARPKSPTPRPSSARKPTPAPAAAGKSASASAPGPAAPKPSPKPPSTSSSSSGSSGGGFWVVLGIVALVVMLWKPWEHTGADGSPGDTSSSSASSSSSAYAGGGVGSLSSGGGSSSGSGGTTYSPPPSPTPSPTPPSPSPSPTPVASRTPSADDVAFSAVRAGDCVDGYANGYGGWSPTSPDRVDCQAANAYLRVGSVLGSGTCPSGPGLGGWWHTATDSSSVNLCVERQFRVGQCFLARSNGGRPGGANLLTLWSCGANRVPREFSFIMQITAVLPASAGTRACPPDPGHYTYSWQVYEGRSILCTKVA</sequence>
<keyword evidence="1" id="KW-0808">Transferase</keyword>
<dbReference type="Gene3D" id="3.30.200.20">
    <property type="entry name" value="Phosphorylase Kinase, domain 1"/>
    <property type="match status" value="1"/>
</dbReference>
<dbReference type="RefSeq" id="WP_073447469.1">
    <property type="nucleotide sequence ID" value="NZ_FRBK01000016.1"/>
</dbReference>
<gene>
    <name evidence="7" type="ORF">SAMN05216268_11645</name>
</gene>
<feature type="compositionally biased region" description="Low complexity" evidence="5">
    <location>
        <begin position="353"/>
        <end position="376"/>
    </location>
</feature>
<feature type="compositionally biased region" description="Gly residues" evidence="5">
    <location>
        <begin position="443"/>
        <end position="462"/>
    </location>
</feature>
<feature type="compositionally biased region" description="Pro residues" evidence="5">
    <location>
        <begin position="377"/>
        <end position="387"/>
    </location>
</feature>
<evidence type="ECO:0000256" key="5">
    <source>
        <dbReference type="SAM" id="MobiDB-lite"/>
    </source>
</evidence>
<dbReference type="PANTHER" id="PTHR43289">
    <property type="entry name" value="MITOGEN-ACTIVATED PROTEIN KINASE KINASE KINASE 20-RELATED"/>
    <property type="match status" value="1"/>
</dbReference>
<dbReference type="GO" id="GO:0004674">
    <property type="term" value="F:protein serine/threonine kinase activity"/>
    <property type="evidence" value="ECO:0007669"/>
    <property type="project" value="UniProtKB-KW"/>
</dbReference>
<dbReference type="CDD" id="cd14014">
    <property type="entry name" value="STKc_PknB_like"/>
    <property type="match status" value="1"/>
</dbReference>
<proteinExistence type="predicted"/>
<feature type="region of interest" description="Disordered" evidence="5">
    <location>
        <begin position="422"/>
        <end position="494"/>
    </location>
</feature>
<feature type="domain" description="Protein kinase" evidence="6">
    <location>
        <begin position="20"/>
        <end position="269"/>
    </location>
</feature>
<comment type="caution">
    <text evidence="7">The sequence shown here is derived from an EMBL/GenBank/DDBJ whole genome shotgun (WGS) entry which is preliminary data.</text>
</comment>
<dbReference type="AlphaFoldDB" id="A0A9X8QXT4"/>
<feature type="compositionally biased region" description="Low complexity" evidence="5">
    <location>
        <begin position="423"/>
        <end position="442"/>
    </location>
</feature>
<dbReference type="PRINTS" id="PR01217">
    <property type="entry name" value="PRICHEXTENSN"/>
</dbReference>
<evidence type="ECO:0000313" key="8">
    <source>
        <dbReference type="Proteomes" id="UP000184388"/>
    </source>
</evidence>
<dbReference type="SMART" id="SM00220">
    <property type="entry name" value="S_TKc"/>
    <property type="match status" value="1"/>
</dbReference>
<organism evidence="7 8">
    <name type="scientific">Streptomyces yunnanensis</name>
    <dbReference type="NCBI Taxonomy" id="156453"/>
    <lineage>
        <taxon>Bacteria</taxon>
        <taxon>Bacillati</taxon>
        <taxon>Actinomycetota</taxon>
        <taxon>Actinomycetes</taxon>
        <taxon>Kitasatosporales</taxon>
        <taxon>Streptomycetaceae</taxon>
        <taxon>Streptomyces</taxon>
    </lineage>
</organism>
<keyword evidence="7" id="KW-0723">Serine/threonine-protein kinase</keyword>
<dbReference type="Proteomes" id="UP000184388">
    <property type="component" value="Unassembled WGS sequence"/>
</dbReference>
<dbReference type="PANTHER" id="PTHR43289:SF34">
    <property type="entry name" value="SERINE_THREONINE-PROTEIN KINASE YBDM-RELATED"/>
    <property type="match status" value="1"/>
</dbReference>
<reference evidence="8" key="1">
    <citation type="submission" date="2016-11" db="EMBL/GenBank/DDBJ databases">
        <authorList>
            <person name="Jaros S."/>
            <person name="Januszkiewicz K."/>
            <person name="Wedrychowicz H."/>
        </authorList>
    </citation>
    <scope>NUCLEOTIDE SEQUENCE [LARGE SCALE GENOMIC DNA]</scope>
    <source>
        <strain evidence="8">CGMCC 4.3555</strain>
    </source>
</reference>
<feature type="compositionally biased region" description="Basic and acidic residues" evidence="5">
    <location>
        <begin position="329"/>
        <end position="340"/>
    </location>
</feature>
<keyword evidence="2" id="KW-0547">Nucleotide-binding</keyword>
<protein>
    <submittedName>
        <fullName evidence="7">Serine/threonine protein kinase</fullName>
    </submittedName>
</protein>
<evidence type="ECO:0000259" key="6">
    <source>
        <dbReference type="PROSITE" id="PS50011"/>
    </source>
</evidence>
<evidence type="ECO:0000256" key="3">
    <source>
        <dbReference type="ARBA" id="ARBA00022777"/>
    </source>
</evidence>